<evidence type="ECO:0000313" key="2">
    <source>
        <dbReference type="Proteomes" id="UP000749646"/>
    </source>
</evidence>
<accession>A0A9P6M8I8</accession>
<protein>
    <submittedName>
        <fullName evidence="1">Uncharacterized protein</fullName>
    </submittedName>
</protein>
<name>A0A9P6M8I8_9FUNG</name>
<keyword evidence="2" id="KW-1185">Reference proteome</keyword>
<dbReference type="AlphaFoldDB" id="A0A9P6M8I8"/>
<feature type="non-terminal residue" evidence="1">
    <location>
        <position position="1"/>
    </location>
</feature>
<dbReference type="EMBL" id="JAAAHW010003998">
    <property type="protein sequence ID" value="KAF9979672.1"/>
    <property type="molecule type" value="Genomic_DNA"/>
</dbReference>
<evidence type="ECO:0000313" key="1">
    <source>
        <dbReference type="EMBL" id="KAF9979672.1"/>
    </source>
</evidence>
<comment type="caution">
    <text evidence="1">The sequence shown here is derived from an EMBL/GenBank/DDBJ whole genome shotgun (WGS) entry which is preliminary data.</text>
</comment>
<sequence length="115" mass="12807">ESLEGENKLVTHCHNEPRCLGHRCQYDSRSFQQPPEARTRSSVDQIYPPAVRRCCQPMERLYIQRITGLLVTSSSLTPPGPAPEGKVPDDNVENFCEKATASPGSEANQIELNVK</sequence>
<reference evidence="1" key="1">
    <citation type="journal article" date="2020" name="Fungal Divers.">
        <title>Resolving the Mortierellaceae phylogeny through synthesis of multi-gene phylogenetics and phylogenomics.</title>
        <authorList>
            <person name="Vandepol N."/>
            <person name="Liber J."/>
            <person name="Desiro A."/>
            <person name="Na H."/>
            <person name="Kennedy M."/>
            <person name="Barry K."/>
            <person name="Grigoriev I.V."/>
            <person name="Miller A.N."/>
            <person name="O'Donnell K."/>
            <person name="Stajich J.E."/>
            <person name="Bonito G."/>
        </authorList>
    </citation>
    <scope>NUCLEOTIDE SEQUENCE</scope>
    <source>
        <strain evidence="1">MES-2147</strain>
    </source>
</reference>
<organism evidence="1 2">
    <name type="scientific">Modicella reniformis</name>
    <dbReference type="NCBI Taxonomy" id="1440133"/>
    <lineage>
        <taxon>Eukaryota</taxon>
        <taxon>Fungi</taxon>
        <taxon>Fungi incertae sedis</taxon>
        <taxon>Mucoromycota</taxon>
        <taxon>Mortierellomycotina</taxon>
        <taxon>Mortierellomycetes</taxon>
        <taxon>Mortierellales</taxon>
        <taxon>Mortierellaceae</taxon>
        <taxon>Modicella</taxon>
    </lineage>
</organism>
<dbReference type="Proteomes" id="UP000749646">
    <property type="component" value="Unassembled WGS sequence"/>
</dbReference>
<proteinExistence type="predicted"/>
<gene>
    <name evidence="1" type="ORF">BGZ65_006203</name>
</gene>